<dbReference type="SUPFAM" id="SSF51735">
    <property type="entry name" value="NAD(P)-binding Rossmann-fold domains"/>
    <property type="match status" value="1"/>
</dbReference>
<accession>A0A212R1M6</accession>
<keyword evidence="3" id="KW-0520">NAD</keyword>
<dbReference type="Pfam" id="PF02826">
    <property type="entry name" value="2-Hacid_dh_C"/>
    <property type="match status" value="1"/>
</dbReference>
<dbReference type="RefSeq" id="WP_088560974.1">
    <property type="nucleotide sequence ID" value="NZ_FYEH01000005.1"/>
</dbReference>
<dbReference type="InterPro" id="IPR050418">
    <property type="entry name" value="D-iso_2-hydroxyacid_DH_PdxB"/>
</dbReference>
<dbReference type="GO" id="GO:0051287">
    <property type="term" value="F:NAD binding"/>
    <property type="evidence" value="ECO:0007669"/>
    <property type="project" value="InterPro"/>
</dbReference>
<evidence type="ECO:0000256" key="4">
    <source>
        <dbReference type="RuleBase" id="RU003719"/>
    </source>
</evidence>
<dbReference type="Proteomes" id="UP000197065">
    <property type="component" value="Unassembled WGS sequence"/>
</dbReference>
<evidence type="ECO:0000256" key="2">
    <source>
        <dbReference type="ARBA" id="ARBA00023002"/>
    </source>
</evidence>
<dbReference type="PANTHER" id="PTHR43761:SF1">
    <property type="entry name" value="D-ISOMER SPECIFIC 2-HYDROXYACID DEHYDROGENASE CATALYTIC DOMAIN-CONTAINING PROTEIN-RELATED"/>
    <property type="match status" value="1"/>
</dbReference>
<sequence length="319" mass="33899">MTAPYCGECLVVQPIAVTAIRLLEEAGLQVHVAENTDFETLRPLLAGACAIITRNHGLSAREIAAAPNLLVLGVHGTGTEKVHKPSLAARNVSLVNTPGANAQSVAELTIALMLACSRLLIQADTASRQGDYHFRETRRTFEMAARRLGLIGYGHIARLVARFASAIGMQVAIYSRSTPAHQLAAENMLAMPDIDSLCEWADVVSLHGVPDGTPVIDASRLALIGPQGMLINTARGALVDEPALVEALRSGVIFGAGLDVAVVEPIRADDPLLDCPNLILTPHVGGLTIDALERTGRQVATRVLEELRLIRCQRAAIST</sequence>
<organism evidence="7 8">
    <name type="scientific">Arboricoccus pini</name>
    <dbReference type="NCBI Taxonomy" id="1963835"/>
    <lineage>
        <taxon>Bacteria</taxon>
        <taxon>Pseudomonadati</taxon>
        <taxon>Pseudomonadota</taxon>
        <taxon>Alphaproteobacteria</taxon>
        <taxon>Geminicoccales</taxon>
        <taxon>Geminicoccaceae</taxon>
        <taxon>Arboricoccus</taxon>
    </lineage>
</organism>
<dbReference type="Gene3D" id="3.40.50.720">
    <property type="entry name" value="NAD(P)-binding Rossmann-like Domain"/>
    <property type="match status" value="2"/>
</dbReference>
<dbReference type="InterPro" id="IPR036291">
    <property type="entry name" value="NAD(P)-bd_dom_sf"/>
</dbReference>
<keyword evidence="8" id="KW-1185">Reference proteome</keyword>
<dbReference type="SUPFAM" id="SSF52283">
    <property type="entry name" value="Formate/glycerate dehydrogenase catalytic domain-like"/>
    <property type="match status" value="1"/>
</dbReference>
<evidence type="ECO:0000259" key="5">
    <source>
        <dbReference type="Pfam" id="PF00389"/>
    </source>
</evidence>
<dbReference type="AlphaFoldDB" id="A0A212R1M6"/>
<evidence type="ECO:0000256" key="3">
    <source>
        <dbReference type="ARBA" id="ARBA00023027"/>
    </source>
</evidence>
<dbReference type="GO" id="GO:0016616">
    <property type="term" value="F:oxidoreductase activity, acting on the CH-OH group of donors, NAD or NADP as acceptor"/>
    <property type="evidence" value="ECO:0007669"/>
    <property type="project" value="InterPro"/>
</dbReference>
<evidence type="ECO:0000313" key="7">
    <source>
        <dbReference type="EMBL" id="SNB65912.1"/>
    </source>
</evidence>
<comment type="similarity">
    <text evidence="1 4">Belongs to the D-isomer specific 2-hydroxyacid dehydrogenase family.</text>
</comment>
<evidence type="ECO:0000256" key="1">
    <source>
        <dbReference type="ARBA" id="ARBA00005854"/>
    </source>
</evidence>
<evidence type="ECO:0000259" key="6">
    <source>
        <dbReference type="Pfam" id="PF02826"/>
    </source>
</evidence>
<dbReference type="EMBL" id="FYEH01000005">
    <property type="protein sequence ID" value="SNB65912.1"/>
    <property type="molecule type" value="Genomic_DNA"/>
</dbReference>
<feature type="domain" description="D-isomer specific 2-hydroxyacid dehydrogenase catalytic" evidence="5">
    <location>
        <begin position="10"/>
        <end position="305"/>
    </location>
</feature>
<dbReference type="InterPro" id="IPR006139">
    <property type="entry name" value="D-isomer_2_OHA_DH_cat_dom"/>
</dbReference>
<dbReference type="InterPro" id="IPR006140">
    <property type="entry name" value="D-isomer_DH_NAD-bd"/>
</dbReference>
<dbReference type="OrthoDB" id="9793626at2"/>
<feature type="domain" description="D-isomer specific 2-hydroxyacid dehydrogenase NAD-binding" evidence="6">
    <location>
        <begin position="110"/>
        <end position="285"/>
    </location>
</feature>
<reference evidence="7 8" key="1">
    <citation type="submission" date="2017-06" db="EMBL/GenBank/DDBJ databases">
        <authorList>
            <person name="Kim H.J."/>
            <person name="Triplett B.A."/>
        </authorList>
    </citation>
    <scope>NUCLEOTIDE SEQUENCE [LARGE SCALE GENOMIC DNA]</scope>
    <source>
        <strain evidence="7 8">B29T1</strain>
    </source>
</reference>
<gene>
    <name evidence="7" type="ORF">SAMN07250955_1058</name>
</gene>
<protein>
    <submittedName>
        <fullName evidence="7">D-3-phosphoglycerate dehydrogenase</fullName>
    </submittedName>
</protein>
<dbReference type="PANTHER" id="PTHR43761">
    <property type="entry name" value="D-ISOMER SPECIFIC 2-HYDROXYACID DEHYDROGENASE FAMILY PROTEIN (AFU_ORTHOLOGUE AFUA_1G13630)"/>
    <property type="match status" value="1"/>
</dbReference>
<dbReference type="Pfam" id="PF00389">
    <property type="entry name" value="2-Hacid_dh"/>
    <property type="match status" value="1"/>
</dbReference>
<keyword evidence="2 4" id="KW-0560">Oxidoreductase</keyword>
<name>A0A212R1M6_9PROT</name>
<proteinExistence type="inferred from homology"/>
<evidence type="ECO:0000313" key="8">
    <source>
        <dbReference type="Proteomes" id="UP000197065"/>
    </source>
</evidence>